<accession>A0A1X7VBP5</accession>
<feature type="binding site" evidence="2">
    <location>
        <position position="397"/>
    </location>
    <ligand>
        <name>Zn(2+)</name>
        <dbReference type="ChEBI" id="CHEBI:29105"/>
        <note>catalytic</note>
    </ligand>
</feature>
<evidence type="ECO:0008006" key="10">
    <source>
        <dbReference type="Google" id="ProtNLM"/>
    </source>
</evidence>
<dbReference type="STRING" id="400682.A0A1X7VBP5"/>
<keyword evidence="4" id="KW-1133">Transmembrane helix</keyword>
<comment type="caution">
    <text evidence="2">Lacks conserved residue(s) required for the propagation of feature annotation.</text>
</comment>
<feature type="active site" evidence="2">
    <location>
        <position position="388"/>
    </location>
</feature>
<evidence type="ECO:0000313" key="8">
    <source>
        <dbReference type="EnsemblMetazoa" id="Aqu2.1.37715_001"/>
    </source>
</evidence>
<dbReference type="PANTHER" id="PTHR45702:SF6">
    <property type="entry name" value="DISINTEGRIN AND METALLOPROTEINASE DOMAIN-CONTAINING PROTEIN 17"/>
    <property type="match status" value="1"/>
</dbReference>
<keyword evidence="1" id="KW-1015">Disulfide bond</keyword>
<dbReference type="InterPro" id="IPR036436">
    <property type="entry name" value="Disintegrin_dom_sf"/>
</dbReference>
<dbReference type="AlphaFoldDB" id="A0A1X7VBP5"/>
<keyword evidence="9" id="KW-1185">Reference proteome</keyword>
<dbReference type="InterPro" id="IPR051489">
    <property type="entry name" value="ADAM_Metalloproteinase"/>
</dbReference>
<dbReference type="SMART" id="SM00050">
    <property type="entry name" value="DISIN"/>
    <property type="match status" value="1"/>
</dbReference>
<proteinExistence type="predicted"/>
<organism evidence="8">
    <name type="scientific">Amphimedon queenslandica</name>
    <name type="common">Sponge</name>
    <dbReference type="NCBI Taxonomy" id="400682"/>
    <lineage>
        <taxon>Eukaryota</taxon>
        <taxon>Metazoa</taxon>
        <taxon>Porifera</taxon>
        <taxon>Demospongiae</taxon>
        <taxon>Heteroscleromorpha</taxon>
        <taxon>Haplosclerida</taxon>
        <taxon>Niphatidae</taxon>
        <taxon>Amphimedon</taxon>
    </lineage>
</organism>
<reference evidence="8" key="2">
    <citation type="submission" date="2017-05" db="UniProtKB">
        <authorList>
            <consortium name="EnsemblMetazoa"/>
        </authorList>
    </citation>
    <scope>IDENTIFICATION</scope>
</reference>
<dbReference type="Proteomes" id="UP000007879">
    <property type="component" value="Unassembled WGS sequence"/>
</dbReference>
<feature type="signal peptide" evidence="5">
    <location>
        <begin position="1"/>
        <end position="29"/>
    </location>
</feature>
<evidence type="ECO:0000256" key="4">
    <source>
        <dbReference type="SAM" id="Phobius"/>
    </source>
</evidence>
<evidence type="ECO:0000256" key="5">
    <source>
        <dbReference type="SAM" id="SignalP"/>
    </source>
</evidence>
<keyword evidence="5" id="KW-0732">Signal</keyword>
<dbReference type="KEGG" id="aqu:105311941"/>
<dbReference type="EnsemblMetazoa" id="Aqu2.1.37715_001">
    <property type="protein sequence ID" value="Aqu2.1.37715_001"/>
    <property type="gene ID" value="Aqu2.1.37715"/>
</dbReference>
<dbReference type="Gene3D" id="4.10.70.10">
    <property type="entry name" value="Disintegrin domain"/>
    <property type="match status" value="1"/>
</dbReference>
<dbReference type="EnsemblMetazoa" id="XM_019993982.1">
    <property type="protein sequence ID" value="XP_019849541.1"/>
    <property type="gene ID" value="LOC105311941"/>
</dbReference>
<dbReference type="OMA" id="MTLNTGW"/>
<dbReference type="GO" id="GO:0046872">
    <property type="term" value="F:metal ion binding"/>
    <property type="evidence" value="ECO:0007669"/>
    <property type="project" value="UniProtKB-KW"/>
</dbReference>
<dbReference type="FunFam" id="4.10.70.10:FF:000003">
    <property type="entry name" value="Disintegrin and metalloproteinase domain-containing protein 17"/>
    <property type="match status" value="1"/>
</dbReference>
<feature type="chain" id="PRO_5010865959" description="Peptidase M12B domain-containing protein" evidence="5">
    <location>
        <begin position="30"/>
        <end position="762"/>
    </location>
</feature>
<gene>
    <name evidence="8" type="primary">105311941</name>
</gene>
<evidence type="ECO:0000313" key="9">
    <source>
        <dbReference type="Proteomes" id="UP000007879"/>
    </source>
</evidence>
<dbReference type="Gene3D" id="3.40.390.10">
    <property type="entry name" value="Collagenase (Catalytic Domain)"/>
    <property type="match status" value="1"/>
</dbReference>
<keyword evidence="4" id="KW-0812">Transmembrane</keyword>
<dbReference type="InterPro" id="IPR001762">
    <property type="entry name" value="Disintegrin_dom"/>
</dbReference>
<feature type="region of interest" description="Disordered" evidence="3">
    <location>
        <begin position="701"/>
        <end position="762"/>
    </location>
</feature>
<name>A0A1X7VBP5_AMPQE</name>
<keyword evidence="4" id="KW-0472">Membrane</keyword>
<evidence type="ECO:0000259" key="7">
    <source>
        <dbReference type="PROSITE" id="PS50215"/>
    </source>
</evidence>
<dbReference type="PANTHER" id="PTHR45702">
    <property type="entry name" value="ADAM10/ADAM17 METALLOPEPTIDASE FAMILY MEMBER"/>
    <property type="match status" value="1"/>
</dbReference>
<dbReference type="InterPro" id="IPR024079">
    <property type="entry name" value="MetalloPept_cat_dom_sf"/>
</dbReference>
<dbReference type="GO" id="GO:0005886">
    <property type="term" value="C:plasma membrane"/>
    <property type="evidence" value="ECO:0007669"/>
    <property type="project" value="TreeGrafter"/>
</dbReference>
<feature type="compositionally biased region" description="Basic and acidic residues" evidence="3">
    <location>
        <begin position="725"/>
        <end position="762"/>
    </location>
</feature>
<reference evidence="9" key="1">
    <citation type="journal article" date="2010" name="Nature">
        <title>The Amphimedon queenslandica genome and the evolution of animal complexity.</title>
        <authorList>
            <person name="Srivastava M."/>
            <person name="Simakov O."/>
            <person name="Chapman J."/>
            <person name="Fahey B."/>
            <person name="Gauthier M.E."/>
            <person name="Mitros T."/>
            <person name="Richards G.S."/>
            <person name="Conaco C."/>
            <person name="Dacre M."/>
            <person name="Hellsten U."/>
            <person name="Larroux C."/>
            <person name="Putnam N.H."/>
            <person name="Stanke M."/>
            <person name="Adamska M."/>
            <person name="Darling A."/>
            <person name="Degnan S.M."/>
            <person name="Oakley T.H."/>
            <person name="Plachetzki D.C."/>
            <person name="Zhai Y."/>
            <person name="Adamski M."/>
            <person name="Calcino A."/>
            <person name="Cummins S.F."/>
            <person name="Goodstein D.M."/>
            <person name="Harris C."/>
            <person name="Jackson D.J."/>
            <person name="Leys S.P."/>
            <person name="Shu S."/>
            <person name="Woodcroft B.J."/>
            <person name="Vervoort M."/>
            <person name="Kosik K.S."/>
            <person name="Manning G."/>
            <person name="Degnan B.M."/>
            <person name="Rokhsar D.S."/>
        </authorList>
    </citation>
    <scope>NUCLEOTIDE SEQUENCE [LARGE SCALE GENOMIC DNA]</scope>
</reference>
<feature type="compositionally biased region" description="Basic and acidic residues" evidence="3">
    <location>
        <begin position="706"/>
        <end position="715"/>
    </location>
</feature>
<feature type="binding site" evidence="2">
    <location>
        <position position="391"/>
    </location>
    <ligand>
        <name>Zn(2+)</name>
        <dbReference type="ChEBI" id="CHEBI:29105"/>
        <note>catalytic</note>
    </ligand>
</feature>
<keyword evidence="2" id="KW-0862">Zinc</keyword>
<dbReference type="PROSITE" id="PS50214">
    <property type="entry name" value="DISINTEGRIN_2"/>
    <property type="match status" value="1"/>
</dbReference>
<dbReference type="InParanoid" id="A0A1X7VBP5"/>
<feature type="transmembrane region" description="Helical" evidence="4">
    <location>
        <begin position="667"/>
        <end position="693"/>
    </location>
</feature>
<dbReference type="eggNOG" id="KOG3658">
    <property type="taxonomic scope" value="Eukaryota"/>
</dbReference>
<feature type="binding site" evidence="2">
    <location>
        <position position="387"/>
    </location>
    <ligand>
        <name>Zn(2+)</name>
        <dbReference type="ChEBI" id="CHEBI:29105"/>
        <note>catalytic</note>
    </ligand>
</feature>
<feature type="domain" description="Disintegrin" evidence="6">
    <location>
        <begin position="457"/>
        <end position="553"/>
    </location>
</feature>
<dbReference type="PROSITE" id="PS50215">
    <property type="entry name" value="ADAM_MEPRO"/>
    <property type="match status" value="1"/>
</dbReference>
<evidence type="ECO:0000256" key="3">
    <source>
        <dbReference type="SAM" id="MobiDB-lite"/>
    </source>
</evidence>
<keyword evidence="2" id="KW-0479">Metal-binding</keyword>
<dbReference type="SUPFAM" id="SSF57552">
    <property type="entry name" value="Blood coagulation inhibitor (disintegrin)"/>
    <property type="match status" value="1"/>
</dbReference>
<dbReference type="GO" id="GO:0007219">
    <property type="term" value="P:Notch signaling pathway"/>
    <property type="evidence" value="ECO:0007669"/>
    <property type="project" value="TreeGrafter"/>
</dbReference>
<dbReference type="SUPFAM" id="SSF55486">
    <property type="entry name" value="Metalloproteases ('zincins'), catalytic domain"/>
    <property type="match status" value="1"/>
</dbReference>
<evidence type="ECO:0000256" key="1">
    <source>
        <dbReference type="ARBA" id="ARBA00023157"/>
    </source>
</evidence>
<dbReference type="GO" id="GO:0004222">
    <property type="term" value="F:metalloendopeptidase activity"/>
    <property type="evidence" value="ECO:0007669"/>
    <property type="project" value="InterPro"/>
</dbReference>
<dbReference type="OrthoDB" id="2131567at2759"/>
<protein>
    <recommendedName>
        <fullName evidence="10">Peptidase M12B domain-containing protein</fullName>
    </recommendedName>
</protein>
<evidence type="ECO:0000259" key="6">
    <source>
        <dbReference type="PROSITE" id="PS50214"/>
    </source>
</evidence>
<dbReference type="InterPro" id="IPR001590">
    <property type="entry name" value="Peptidase_M12B"/>
</dbReference>
<sequence length="762" mass="84466">MGVAWLKMAADMGLLLLLPLVYLALLSSALPSHDPLSPALHYYEKLHKDNVRHKIVRDNMPRLEDNLIELHLDIHSKYFRLQLSPTIESFHPSLQSQSSHPINFSEFFHGHVFGAEFSDVTAHMTEDGIMTAIIVLDIETYYVEPSSRHIKESHDYHMITYKASDIKYNMTGDANSPFCGHKGAYKVNHTHYVNFGKTPSKVRSRLKRQAPSPVTVCPMFLVGSTSFYEQFGGGEVEKAINYLLLLMLDVNRIYRTTDWFIPNVVDSATPGTKGLQIAGVNIINDANNAPAYNQDSNVMSENLLREFSRTDWSRYCLAHLFIGSNFADNSRLGVAYIADASSFYLGGVCSRRTSINGVAFSGNTGISSFRARSRLLLLAEAVIITAHEIGHNWGAQHDDSSSSECSPSPENGGKYLMYPIAQDGTADNNNVFSPCSVRGVSRVLNTHESDCFTAPSNNLCGNFIVDVGEQCDPGPTGVLSGGDMCCTVGCRYKGNATHTYTCSDTNHECCQGCFISREGSICLLRQYGNLGCLANETCNGMDKTCPSSVTSAPVDTPCGFEGICVPTADPNDDVNKTECRQFCEQMDLETCHCTGEDQCKICCRDGSGACSRINNPSMDLPDGSFCEGGSCQQGTCVLSDPDLVTFLSDLFGNFSTNALLQFLYENIVGSVIVVSLFVWIPVSTAVHVFDIWWEKRREKKKKKKKQKDDEKKLVESVDYDSDDPDNPKEIEEVTEERKFRDNKDPEKDPITHHLLDKETVIN</sequence>
<dbReference type="Pfam" id="PF13574">
    <property type="entry name" value="Reprolysin_2"/>
    <property type="match status" value="1"/>
</dbReference>
<dbReference type="GO" id="GO:0006509">
    <property type="term" value="P:membrane protein ectodomain proteolysis"/>
    <property type="evidence" value="ECO:0007669"/>
    <property type="project" value="TreeGrafter"/>
</dbReference>
<feature type="domain" description="Peptidase M12B" evidence="7">
    <location>
        <begin position="215"/>
        <end position="456"/>
    </location>
</feature>
<evidence type="ECO:0000256" key="2">
    <source>
        <dbReference type="PROSITE-ProRule" id="PRU00276"/>
    </source>
</evidence>